<keyword evidence="1" id="KW-0175">Coiled coil</keyword>
<gene>
    <name evidence="2" type="ORF">ERS013201_01712</name>
</gene>
<dbReference type="EMBL" id="CWQJ01000009">
    <property type="protein sequence ID" value="CSC07856.1"/>
    <property type="molecule type" value="Genomic_DNA"/>
</dbReference>
<evidence type="ECO:0000313" key="3">
    <source>
        <dbReference type="Proteomes" id="UP000046067"/>
    </source>
</evidence>
<proteinExistence type="predicted"/>
<reference evidence="2 3" key="1">
    <citation type="submission" date="2015-07" db="EMBL/GenBank/DDBJ databases">
        <authorList>
            <consortium name="Pathogen Informatics"/>
        </authorList>
    </citation>
    <scope>NUCLEOTIDE SEQUENCE [LARGE SCALE GENOMIC DNA]</scope>
    <source>
        <strain evidence="2 3">A325</strain>
    </source>
</reference>
<dbReference type="Proteomes" id="UP000046067">
    <property type="component" value="Unassembled WGS sequence"/>
</dbReference>
<evidence type="ECO:0000256" key="1">
    <source>
        <dbReference type="SAM" id="Coils"/>
    </source>
</evidence>
<sequence length="131" mass="16226">MKKPSKKWKEFGQIIEIVDIRIEKQARKLDKLQKKRMEIRSELLKKWDHIEWLQNELQTINMKNEHDSLKRLFMRREGLRSQIESTFYDASVIKQDLDEVMFEIQQTQLEKKNLEKRKDRLTEMREQLMYE</sequence>
<feature type="coiled-coil region" evidence="1">
    <location>
        <begin position="15"/>
        <end position="42"/>
    </location>
</feature>
<evidence type="ECO:0000313" key="2">
    <source>
        <dbReference type="EMBL" id="CSC07856.1"/>
    </source>
</evidence>
<feature type="coiled-coil region" evidence="1">
    <location>
        <begin position="97"/>
        <end position="131"/>
    </location>
</feature>
<name>A0A655X932_VIBCL</name>
<organism evidence="2 3">
    <name type="scientific">Vibrio cholerae</name>
    <dbReference type="NCBI Taxonomy" id="666"/>
    <lineage>
        <taxon>Bacteria</taxon>
        <taxon>Pseudomonadati</taxon>
        <taxon>Pseudomonadota</taxon>
        <taxon>Gammaproteobacteria</taxon>
        <taxon>Vibrionales</taxon>
        <taxon>Vibrionaceae</taxon>
        <taxon>Vibrio</taxon>
    </lineage>
</organism>
<accession>A0A655X932</accession>
<dbReference type="AlphaFoldDB" id="A0A655X932"/>
<protein>
    <submittedName>
        <fullName evidence="2">Uncharacterized protein</fullName>
    </submittedName>
</protein>